<proteinExistence type="predicted"/>
<name>A0A397S4C0_9GLOM</name>
<feature type="compositionally biased region" description="Acidic residues" evidence="1">
    <location>
        <begin position="43"/>
        <end position="53"/>
    </location>
</feature>
<dbReference type="Proteomes" id="UP000265703">
    <property type="component" value="Unassembled WGS sequence"/>
</dbReference>
<organism evidence="2 3">
    <name type="scientific">Glomus cerebriforme</name>
    <dbReference type="NCBI Taxonomy" id="658196"/>
    <lineage>
        <taxon>Eukaryota</taxon>
        <taxon>Fungi</taxon>
        <taxon>Fungi incertae sedis</taxon>
        <taxon>Mucoromycota</taxon>
        <taxon>Glomeromycotina</taxon>
        <taxon>Glomeromycetes</taxon>
        <taxon>Glomerales</taxon>
        <taxon>Glomeraceae</taxon>
        <taxon>Glomus</taxon>
    </lineage>
</organism>
<evidence type="ECO:0000313" key="3">
    <source>
        <dbReference type="Proteomes" id="UP000265703"/>
    </source>
</evidence>
<gene>
    <name evidence="2" type="ORF">C1645_838896</name>
</gene>
<comment type="caution">
    <text evidence="2">The sequence shown here is derived from an EMBL/GenBank/DDBJ whole genome shotgun (WGS) entry which is preliminary data.</text>
</comment>
<evidence type="ECO:0000313" key="2">
    <source>
        <dbReference type="EMBL" id="RIA80332.1"/>
    </source>
</evidence>
<feature type="region of interest" description="Disordered" evidence="1">
    <location>
        <begin position="28"/>
        <end position="58"/>
    </location>
</feature>
<protein>
    <submittedName>
        <fullName evidence="2">Uncharacterized protein</fullName>
    </submittedName>
</protein>
<sequence length="205" mass="23828">MYIVGFSTYVFANLFNDTEKKIIKDTVRKANSNRKSTSKSEDSCEDDSDNNEESDGKVKQKATELFKITVNFQSQEEGRLSFSASISLLISSATNNKLQKLDNYLKKIIKTYNENKQEVNDNIFGNNNKCILNQVNIIGKLHLLVSQYETNHKQKEVTKMIAQILSFFFKKYIRNELQDKFEENVEPTYVLQEILKIIKKMNKKN</sequence>
<dbReference type="AlphaFoldDB" id="A0A397S4C0"/>
<dbReference type="EMBL" id="QKYT01000991">
    <property type="protein sequence ID" value="RIA80332.1"/>
    <property type="molecule type" value="Genomic_DNA"/>
</dbReference>
<accession>A0A397S4C0</accession>
<reference evidence="2 3" key="1">
    <citation type="submission" date="2018-06" db="EMBL/GenBank/DDBJ databases">
        <title>Comparative genomics reveals the genomic features of Rhizophagus irregularis, R. cerebriforme, R. diaphanum and Gigaspora rosea, and their symbiotic lifestyle signature.</title>
        <authorList>
            <person name="Morin E."/>
            <person name="San Clemente H."/>
            <person name="Chen E.C.H."/>
            <person name="De La Providencia I."/>
            <person name="Hainaut M."/>
            <person name="Kuo A."/>
            <person name="Kohler A."/>
            <person name="Murat C."/>
            <person name="Tang N."/>
            <person name="Roy S."/>
            <person name="Loubradou J."/>
            <person name="Henrissat B."/>
            <person name="Grigoriev I.V."/>
            <person name="Corradi N."/>
            <person name="Roux C."/>
            <person name="Martin F.M."/>
        </authorList>
    </citation>
    <scope>NUCLEOTIDE SEQUENCE [LARGE SCALE GENOMIC DNA]</scope>
    <source>
        <strain evidence="2 3">DAOM 227022</strain>
    </source>
</reference>
<keyword evidence="3" id="KW-1185">Reference proteome</keyword>
<evidence type="ECO:0000256" key="1">
    <source>
        <dbReference type="SAM" id="MobiDB-lite"/>
    </source>
</evidence>